<dbReference type="InterPro" id="IPR029028">
    <property type="entry name" value="Alpha/beta_knot_MTases"/>
</dbReference>
<dbReference type="GO" id="GO:0070475">
    <property type="term" value="P:rRNA base methylation"/>
    <property type="evidence" value="ECO:0007669"/>
    <property type="project" value="TreeGrafter"/>
</dbReference>
<dbReference type="PIRSF" id="PIRSF015601">
    <property type="entry name" value="MTase_slr0722"/>
    <property type="match status" value="1"/>
</dbReference>
<evidence type="ECO:0000256" key="11">
    <source>
        <dbReference type="ARBA" id="ARBA00047944"/>
    </source>
</evidence>
<dbReference type="Gene3D" id="3.40.1280.10">
    <property type="match status" value="1"/>
</dbReference>
<dbReference type="NCBIfam" id="NF008691">
    <property type="entry name" value="PRK11713.1-4"/>
    <property type="match status" value="1"/>
</dbReference>
<dbReference type="RefSeq" id="WP_129078904.1">
    <property type="nucleotide sequence ID" value="NZ_QOUX01000045.1"/>
</dbReference>
<evidence type="ECO:0000256" key="9">
    <source>
        <dbReference type="ARBA" id="ARBA00022691"/>
    </source>
</evidence>
<feature type="domain" description="Ribosomal RNA small subunit methyltransferase E methyltransferase" evidence="13">
    <location>
        <begin position="73"/>
        <end position="242"/>
    </location>
</feature>
<evidence type="ECO:0000256" key="4">
    <source>
        <dbReference type="ARBA" id="ARBA00013673"/>
    </source>
</evidence>
<dbReference type="Gene3D" id="2.40.240.20">
    <property type="entry name" value="Hypothetical PUA domain-like, domain 1"/>
    <property type="match status" value="1"/>
</dbReference>
<dbReference type="InterPro" id="IPR015947">
    <property type="entry name" value="PUA-like_sf"/>
</dbReference>
<evidence type="ECO:0000256" key="10">
    <source>
        <dbReference type="ARBA" id="ARBA00025699"/>
    </source>
</evidence>
<keyword evidence="5 12" id="KW-0963">Cytoplasm</keyword>
<organism evidence="15 16">
    <name type="scientific">Anaerobacillus alkaliphilus</name>
    <dbReference type="NCBI Taxonomy" id="1548597"/>
    <lineage>
        <taxon>Bacteria</taxon>
        <taxon>Bacillati</taxon>
        <taxon>Bacillota</taxon>
        <taxon>Bacilli</taxon>
        <taxon>Bacillales</taxon>
        <taxon>Bacillaceae</taxon>
        <taxon>Anaerobacillus</taxon>
    </lineage>
</organism>
<feature type="domain" description="Ribosomal RNA small subunit methyltransferase E PUA-like" evidence="14">
    <location>
        <begin position="18"/>
        <end position="64"/>
    </location>
</feature>
<evidence type="ECO:0000256" key="2">
    <source>
        <dbReference type="ARBA" id="ARBA00005528"/>
    </source>
</evidence>
<proteinExistence type="inferred from homology"/>
<dbReference type="InterPro" id="IPR006700">
    <property type="entry name" value="RsmE"/>
</dbReference>
<dbReference type="CDD" id="cd18084">
    <property type="entry name" value="RsmE-like"/>
    <property type="match status" value="1"/>
</dbReference>
<comment type="caution">
    <text evidence="15">The sequence shown here is derived from an EMBL/GenBank/DDBJ whole genome shotgun (WGS) entry which is preliminary data.</text>
</comment>
<keyword evidence="8 12" id="KW-0808">Transferase</keyword>
<evidence type="ECO:0000259" key="14">
    <source>
        <dbReference type="Pfam" id="PF20260"/>
    </source>
</evidence>
<comment type="similarity">
    <text evidence="2 12">Belongs to the RNA methyltransferase RsmE family.</text>
</comment>
<accession>A0A4Q0VRB6</accession>
<name>A0A4Q0VRB6_9BACI</name>
<evidence type="ECO:0000256" key="6">
    <source>
        <dbReference type="ARBA" id="ARBA00022552"/>
    </source>
</evidence>
<dbReference type="PANTHER" id="PTHR30027">
    <property type="entry name" value="RIBOSOMAL RNA SMALL SUBUNIT METHYLTRANSFERASE E"/>
    <property type="match status" value="1"/>
</dbReference>
<comment type="function">
    <text evidence="10 12">Specifically methylates the N3 position of the uracil ring of uridine 1498 (m3U1498) in 16S rRNA. Acts on the fully assembled 30S ribosomal subunit.</text>
</comment>
<dbReference type="GO" id="GO:0005737">
    <property type="term" value="C:cytoplasm"/>
    <property type="evidence" value="ECO:0007669"/>
    <property type="project" value="UniProtKB-SubCell"/>
</dbReference>
<sequence length="250" mass="28117">MQRYFVTNNRLTETTFSITGEDVKHVSKVMRMSSGDQLICINEDGLVTQCEIETITSDEVNGKVVKVLEENTELPVKVTVAQGLPKGDKLELIVQKGTELGAYSFLPFQASRSIVKWDEKKGEKKIERLGKIAKEAAEQSYRRLVPKIHNHMSFQQLIKESVHYDIKIVAFEEQAKLGEVKNLAKAFQQAQLGNSIFVVIGPEGGLTNEEVTFLEQAGFISCSFGPRILRTETAPLYFLGAISYHFEMLR</sequence>
<reference evidence="15 16" key="1">
    <citation type="journal article" date="2019" name="Int. J. Syst. Evol. Microbiol.">
        <title>Anaerobacillus alkaliphilus sp. nov., a novel alkaliphilic and moderately halophilic bacterium.</title>
        <authorList>
            <person name="Borsodi A.K."/>
            <person name="Aszalos J.M."/>
            <person name="Bihari P."/>
            <person name="Nagy I."/>
            <person name="Schumann P."/>
            <person name="Sproer C."/>
            <person name="Kovacs A.L."/>
            <person name="Boka K."/>
            <person name="Dobosy P."/>
            <person name="Ovari M."/>
            <person name="Szili-Kovacs T."/>
            <person name="Toth E."/>
        </authorList>
    </citation>
    <scope>NUCLEOTIDE SEQUENCE [LARGE SCALE GENOMIC DNA]</scope>
    <source>
        <strain evidence="15 16">B16-10</strain>
    </source>
</reference>
<dbReference type="Pfam" id="PF20260">
    <property type="entry name" value="PUA_4"/>
    <property type="match status" value="1"/>
</dbReference>
<dbReference type="InterPro" id="IPR046887">
    <property type="entry name" value="RsmE_PUA-like"/>
</dbReference>
<evidence type="ECO:0000256" key="12">
    <source>
        <dbReference type="PIRNR" id="PIRNR015601"/>
    </source>
</evidence>
<dbReference type="NCBIfam" id="TIGR00046">
    <property type="entry name" value="RsmE family RNA methyltransferase"/>
    <property type="match status" value="1"/>
</dbReference>
<evidence type="ECO:0000256" key="7">
    <source>
        <dbReference type="ARBA" id="ARBA00022603"/>
    </source>
</evidence>
<keyword evidence="7 12" id="KW-0489">Methyltransferase</keyword>
<evidence type="ECO:0000256" key="3">
    <source>
        <dbReference type="ARBA" id="ARBA00012328"/>
    </source>
</evidence>
<dbReference type="Pfam" id="PF04452">
    <property type="entry name" value="Methyltrans_RNA"/>
    <property type="match status" value="1"/>
</dbReference>
<evidence type="ECO:0000256" key="1">
    <source>
        <dbReference type="ARBA" id="ARBA00004496"/>
    </source>
</evidence>
<dbReference type="GO" id="GO:0070042">
    <property type="term" value="F:rRNA (uridine-N3-)-methyltransferase activity"/>
    <property type="evidence" value="ECO:0007669"/>
    <property type="project" value="TreeGrafter"/>
</dbReference>
<comment type="catalytic activity">
    <reaction evidence="11 12">
        <text>uridine(1498) in 16S rRNA + S-adenosyl-L-methionine = N(3)-methyluridine(1498) in 16S rRNA + S-adenosyl-L-homocysteine + H(+)</text>
        <dbReference type="Rhea" id="RHEA:42920"/>
        <dbReference type="Rhea" id="RHEA-COMP:10283"/>
        <dbReference type="Rhea" id="RHEA-COMP:10284"/>
        <dbReference type="ChEBI" id="CHEBI:15378"/>
        <dbReference type="ChEBI" id="CHEBI:57856"/>
        <dbReference type="ChEBI" id="CHEBI:59789"/>
        <dbReference type="ChEBI" id="CHEBI:65315"/>
        <dbReference type="ChEBI" id="CHEBI:74502"/>
        <dbReference type="EC" id="2.1.1.193"/>
    </reaction>
</comment>
<dbReference type="InterPro" id="IPR046886">
    <property type="entry name" value="RsmE_MTase_dom"/>
</dbReference>
<dbReference type="SUPFAM" id="SSF75217">
    <property type="entry name" value="alpha/beta knot"/>
    <property type="match status" value="1"/>
</dbReference>
<dbReference type="EMBL" id="QOUX01000045">
    <property type="protein sequence ID" value="RXI99393.1"/>
    <property type="molecule type" value="Genomic_DNA"/>
</dbReference>
<dbReference type="SUPFAM" id="SSF88697">
    <property type="entry name" value="PUA domain-like"/>
    <property type="match status" value="1"/>
</dbReference>
<dbReference type="InterPro" id="IPR029026">
    <property type="entry name" value="tRNA_m1G_MTases_N"/>
</dbReference>
<keyword evidence="16" id="KW-1185">Reference proteome</keyword>
<dbReference type="AlphaFoldDB" id="A0A4Q0VRB6"/>
<gene>
    <name evidence="15" type="ORF">DS745_14270</name>
</gene>
<evidence type="ECO:0000313" key="15">
    <source>
        <dbReference type="EMBL" id="RXI99393.1"/>
    </source>
</evidence>
<keyword evidence="6 12" id="KW-0698">rRNA processing</keyword>
<keyword evidence="9 12" id="KW-0949">S-adenosyl-L-methionine</keyword>
<dbReference type="OrthoDB" id="9815641at2"/>
<evidence type="ECO:0000259" key="13">
    <source>
        <dbReference type="Pfam" id="PF04452"/>
    </source>
</evidence>
<protein>
    <recommendedName>
        <fullName evidence="4 12">Ribosomal RNA small subunit methyltransferase E</fullName>
        <ecNumber evidence="3 12">2.1.1.193</ecNumber>
    </recommendedName>
</protein>
<evidence type="ECO:0000313" key="16">
    <source>
        <dbReference type="Proteomes" id="UP000290649"/>
    </source>
</evidence>
<evidence type="ECO:0000256" key="5">
    <source>
        <dbReference type="ARBA" id="ARBA00022490"/>
    </source>
</evidence>
<dbReference type="PANTHER" id="PTHR30027:SF3">
    <property type="entry name" value="16S RRNA (URACIL(1498)-N(3))-METHYLTRANSFERASE"/>
    <property type="match status" value="1"/>
</dbReference>
<comment type="subcellular location">
    <subcellularLocation>
        <location evidence="1 12">Cytoplasm</location>
    </subcellularLocation>
</comment>
<evidence type="ECO:0000256" key="8">
    <source>
        <dbReference type="ARBA" id="ARBA00022679"/>
    </source>
</evidence>
<dbReference type="Proteomes" id="UP000290649">
    <property type="component" value="Unassembled WGS sequence"/>
</dbReference>
<dbReference type="EC" id="2.1.1.193" evidence="3 12"/>